<keyword evidence="3" id="KW-1185">Reference proteome</keyword>
<feature type="region of interest" description="Disordered" evidence="1">
    <location>
        <begin position="1"/>
        <end position="35"/>
    </location>
</feature>
<dbReference type="EMBL" id="JAUEPP010000005">
    <property type="protein sequence ID" value="KAK3343031.1"/>
    <property type="molecule type" value="Genomic_DNA"/>
</dbReference>
<evidence type="ECO:0000313" key="2">
    <source>
        <dbReference type="EMBL" id="KAK3343031.1"/>
    </source>
</evidence>
<dbReference type="AlphaFoldDB" id="A0AAE0MRH0"/>
<dbReference type="GeneID" id="87859433"/>
<reference evidence="2" key="2">
    <citation type="submission" date="2023-06" db="EMBL/GenBank/DDBJ databases">
        <authorList>
            <consortium name="Lawrence Berkeley National Laboratory"/>
            <person name="Haridas S."/>
            <person name="Hensen N."/>
            <person name="Bonometti L."/>
            <person name="Westerberg I."/>
            <person name="Brannstrom I.O."/>
            <person name="Guillou S."/>
            <person name="Cros-Aarteil S."/>
            <person name="Calhoun S."/>
            <person name="Kuo A."/>
            <person name="Mondo S."/>
            <person name="Pangilinan J."/>
            <person name="Riley R."/>
            <person name="Labutti K."/>
            <person name="Andreopoulos B."/>
            <person name="Lipzen A."/>
            <person name="Chen C."/>
            <person name="Yanf M."/>
            <person name="Daum C."/>
            <person name="Ng V."/>
            <person name="Clum A."/>
            <person name="Steindorff A."/>
            <person name="Ohm R."/>
            <person name="Martin F."/>
            <person name="Silar P."/>
            <person name="Natvig D."/>
            <person name="Lalanne C."/>
            <person name="Gautier V."/>
            <person name="Ament-Velasquez S.L."/>
            <person name="Kruys A."/>
            <person name="Hutchinson M.I."/>
            <person name="Powell A.J."/>
            <person name="Barry K."/>
            <person name="Miller A.N."/>
            <person name="Grigoriev I.V."/>
            <person name="Debuchy R."/>
            <person name="Gladieux P."/>
            <person name="Thoren M.H."/>
            <person name="Johannesson H."/>
        </authorList>
    </citation>
    <scope>NUCLEOTIDE SEQUENCE</scope>
    <source>
        <strain evidence="2">CBS 560.94</strain>
    </source>
</reference>
<accession>A0AAE0MRH0</accession>
<proteinExistence type="predicted"/>
<comment type="caution">
    <text evidence="2">The sequence shown here is derived from an EMBL/GenBank/DDBJ whole genome shotgun (WGS) entry which is preliminary data.</text>
</comment>
<gene>
    <name evidence="2" type="ORF">B0H65DRAFT_237299</name>
</gene>
<reference evidence="2" key="1">
    <citation type="journal article" date="2023" name="Mol. Phylogenet. Evol.">
        <title>Genome-scale phylogeny and comparative genomics of the fungal order Sordariales.</title>
        <authorList>
            <person name="Hensen N."/>
            <person name="Bonometti L."/>
            <person name="Westerberg I."/>
            <person name="Brannstrom I.O."/>
            <person name="Guillou S."/>
            <person name="Cros-Aarteil S."/>
            <person name="Calhoun S."/>
            <person name="Haridas S."/>
            <person name="Kuo A."/>
            <person name="Mondo S."/>
            <person name="Pangilinan J."/>
            <person name="Riley R."/>
            <person name="LaButti K."/>
            <person name="Andreopoulos B."/>
            <person name="Lipzen A."/>
            <person name="Chen C."/>
            <person name="Yan M."/>
            <person name="Daum C."/>
            <person name="Ng V."/>
            <person name="Clum A."/>
            <person name="Steindorff A."/>
            <person name="Ohm R.A."/>
            <person name="Martin F."/>
            <person name="Silar P."/>
            <person name="Natvig D.O."/>
            <person name="Lalanne C."/>
            <person name="Gautier V."/>
            <person name="Ament-Velasquez S.L."/>
            <person name="Kruys A."/>
            <person name="Hutchinson M.I."/>
            <person name="Powell A.J."/>
            <person name="Barry K."/>
            <person name="Miller A.N."/>
            <person name="Grigoriev I.V."/>
            <person name="Debuchy R."/>
            <person name="Gladieux P."/>
            <person name="Hiltunen Thoren M."/>
            <person name="Johannesson H."/>
        </authorList>
    </citation>
    <scope>NUCLEOTIDE SEQUENCE</scope>
    <source>
        <strain evidence="2">CBS 560.94</strain>
    </source>
</reference>
<dbReference type="RefSeq" id="XP_062680824.1">
    <property type="nucleotide sequence ID" value="XM_062822279.1"/>
</dbReference>
<dbReference type="Proteomes" id="UP001278500">
    <property type="component" value="Unassembled WGS sequence"/>
</dbReference>
<feature type="region of interest" description="Disordered" evidence="1">
    <location>
        <begin position="104"/>
        <end position="138"/>
    </location>
</feature>
<evidence type="ECO:0000313" key="3">
    <source>
        <dbReference type="Proteomes" id="UP001278500"/>
    </source>
</evidence>
<evidence type="ECO:0000256" key="1">
    <source>
        <dbReference type="SAM" id="MobiDB-lite"/>
    </source>
</evidence>
<organism evidence="2 3">
    <name type="scientific">Neurospora tetraspora</name>
    <dbReference type="NCBI Taxonomy" id="94610"/>
    <lineage>
        <taxon>Eukaryota</taxon>
        <taxon>Fungi</taxon>
        <taxon>Dikarya</taxon>
        <taxon>Ascomycota</taxon>
        <taxon>Pezizomycotina</taxon>
        <taxon>Sordariomycetes</taxon>
        <taxon>Sordariomycetidae</taxon>
        <taxon>Sordariales</taxon>
        <taxon>Sordariaceae</taxon>
        <taxon>Neurospora</taxon>
    </lineage>
</organism>
<sequence length="229" mass="25866">MRKRETNTDEQTVIHGPWPMARTESTQQHRRLLSSFRNPRSRGFDTLPAEPRPLAAEFSNLASISLLGHQTGSRASHFATLLCLTLHTQNASRAYLIYPTMGHDPGVPGRRERPKNMWRPAQSSSQVPEKENKSSHKWCRAPSMPIPIPDWLDLSKQIFPPRHVNAYPMGGVCVVWSWPGLRLYQLATTMPAHQDGSHFEPHLDGRTLHLTNTLSSCPFGFPSCRLFGV</sequence>
<name>A0AAE0MRH0_9PEZI</name>
<protein>
    <submittedName>
        <fullName evidence="2">Uncharacterized protein</fullName>
    </submittedName>
</protein>